<evidence type="ECO:0000256" key="5">
    <source>
        <dbReference type="ARBA" id="ARBA00066585"/>
    </source>
</evidence>
<dbReference type="AlphaFoldDB" id="A0A210QKT8"/>
<keyword evidence="9" id="KW-0436">Ligase</keyword>
<dbReference type="Proteomes" id="UP000242188">
    <property type="component" value="Unassembled WGS sequence"/>
</dbReference>
<dbReference type="GO" id="GO:0015937">
    <property type="term" value="P:coenzyme A biosynthetic process"/>
    <property type="evidence" value="ECO:0007669"/>
    <property type="project" value="UniProtKB-ARBA"/>
</dbReference>
<dbReference type="InterPro" id="IPR035929">
    <property type="entry name" value="CoaB-like_sf"/>
</dbReference>
<comment type="caution">
    <text evidence="9">The sequence shown here is derived from an EMBL/GenBank/DDBJ whole genome shotgun (WGS) entry which is preliminary data.</text>
</comment>
<evidence type="ECO:0000256" key="7">
    <source>
        <dbReference type="ARBA" id="ARBA00080986"/>
    </source>
</evidence>
<protein>
    <recommendedName>
        <fullName evidence="6">Phosphopantothenate--cysteine ligase</fullName>
        <ecNumber evidence="5">6.3.2.51</ecNumber>
    </recommendedName>
    <alternativeName>
        <fullName evidence="7">Phosphopantothenoylcysteine synthetase</fullName>
    </alternativeName>
</protein>
<evidence type="ECO:0000256" key="3">
    <source>
        <dbReference type="ARBA" id="ARBA00052332"/>
    </source>
</evidence>
<dbReference type="InterPro" id="IPR007085">
    <property type="entry name" value="DNA/pantothenate-metab_flavo_C"/>
</dbReference>
<evidence type="ECO:0000313" key="9">
    <source>
        <dbReference type="EMBL" id="OWF49362.1"/>
    </source>
</evidence>
<dbReference type="STRING" id="6573.A0A210QKT8"/>
<sequence length="314" mass="35639">MAEDISNFLRQVSVPDKFEATRSELNGFVERQKQKGRLVVLVTSGGTKVPLESRTVRFLDNFSSGTRGASSAEYFLQEGYAVIFLHRSRSMRPFLRHFSSLNYLDLLEFKNSTDSRSQIQVKENFEKMVGSQLQKHQSAVSDDRLLGVEFQTLSEYLQLLHAACQAVNNMNNKAMLYLAAAVSDFYIPKEQMPEHKIQSGDGPLQLSLEMVPKMLQPLVKEWVPDAFVVSFKLETDQELLVKKAQQALAKYCHQVVVANLLETRKKEVIVVTKDTHKAIKLTDGQLDSGVEIEEHIIKELLTTHSDFIHNRPAL</sequence>
<dbReference type="GO" id="GO:0004632">
    <property type="term" value="F:phosphopantothenate--cysteine ligase activity"/>
    <property type="evidence" value="ECO:0007669"/>
    <property type="project" value="UniProtKB-ARBA"/>
</dbReference>
<evidence type="ECO:0000256" key="6">
    <source>
        <dbReference type="ARBA" id="ARBA00068949"/>
    </source>
</evidence>
<proteinExistence type="inferred from homology"/>
<gene>
    <name evidence="9" type="ORF">KP79_PYT05013</name>
</gene>
<dbReference type="Pfam" id="PF04127">
    <property type="entry name" value="DFP"/>
    <property type="match status" value="2"/>
</dbReference>
<dbReference type="EMBL" id="NEDP02003147">
    <property type="protein sequence ID" value="OWF49362.1"/>
    <property type="molecule type" value="Genomic_DNA"/>
</dbReference>
<dbReference type="PANTHER" id="PTHR12290">
    <property type="entry name" value="CORNICHON-RELATED"/>
    <property type="match status" value="1"/>
</dbReference>
<dbReference type="OrthoDB" id="70224at2759"/>
<evidence type="ECO:0000256" key="1">
    <source>
        <dbReference type="ARBA" id="ARBA00005703"/>
    </source>
</evidence>
<feature type="domain" description="DNA/pantothenate metabolism flavoprotein C-terminal" evidence="8">
    <location>
        <begin position="167"/>
        <end position="273"/>
    </location>
</feature>
<dbReference type="FunFam" id="3.40.50.10300:FF:000002">
    <property type="entry name" value="Phosphopantothenate--cysteine ligase 2"/>
    <property type="match status" value="1"/>
</dbReference>
<evidence type="ECO:0000259" key="8">
    <source>
        <dbReference type="Pfam" id="PF04127"/>
    </source>
</evidence>
<dbReference type="SUPFAM" id="SSF102645">
    <property type="entry name" value="CoaB-like"/>
    <property type="match status" value="1"/>
</dbReference>
<name>A0A210QKT8_MIZYE</name>
<reference evidence="9 10" key="1">
    <citation type="journal article" date="2017" name="Nat. Ecol. Evol.">
        <title>Scallop genome provides insights into evolution of bilaterian karyotype and development.</title>
        <authorList>
            <person name="Wang S."/>
            <person name="Zhang J."/>
            <person name="Jiao W."/>
            <person name="Li J."/>
            <person name="Xun X."/>
            <person name="Sun Y."/>
            <person name="Guo X."/>
            <person name="Huan P."/>
            <person name="Dong B."/>
            <person name="Zhang L."/>
            <person name="Hu X."/>
            <person name="Sun X."/>
            <person name="Wang J."/>
            <person name="Zhao C."/>
            <person name="Wang Y."/>
            <person name="Wang D."/>
            <person name="Huang X."/>
            <person name="Wang R."/>
            <person name="Lv J."/>
            <person name="Li Y."/>
            <person name="Zhang Z."/>
            <person name="Liu B."/>
            <person name="Lu W."/>
            <person name="Hui Y."/>
            <person name="Liang J."/>
            <person name="Zhou Z."/>
            <person name="Hou R."/>
            <person name="Li X."/>
            <person name="Liu Y."/>
            <person name="Li H."/>
            <person name="Ning X."/>
            <person name="Lin Y."/>
            <person name="Zhao L."/>
            <person name="Xing Q."/>
            <person name="Dou J."/>
            <person name="Li Y."/>
            <person name="Mao J."/>
            <person name="Guo H."/>
            <person name="Dou H."/>
            <person name="Li T."/>
            <person name="Mu C."/>
            <person name="Jiang W."/>
            <person name="Fu Q."/>
            <person name="Fu X."/>
            <person name="Miao Y."/>
            <person name="Liu J."/>
            <person name="Yu Q."/>
            <person name="Li R."/>
            <person name="Liao H."/>
            <person name="Li X."/>
            <person name="Kong Y."/>
            <person name="Jiang Z."/>
            <person name="Chourrout D."/>
            <person name="Li R."/>
            <person name="Bao Z."/>
        </authorList>
    </citation>
    <scope>NUCLEOTIDE SEQUENCE [LARGE SCALE GENOMIC DNA]</scope>
    <source>
        <strain evidence="9 10">PY_sf001</strain>
    </source>
</reference>
<dbReference type="EC" id="6.3.2.51" evidence="5"/>
<accession>A0A210QKT8</accession>
<comment type="function">
    <text evidence="4">Catalyzes the second step in the biosynthesis of coenzyme A from vitamin B5, where cysteine is conjugated to 4'-phosphopantothenate to form 4-phosphopantothenoylcysteine. Has a preference for ATP over CTP as a cosubstrate.</text>
</comment>
<dbReference type="Gene3D" id="3.40.50.10300">
    <property type="entry name" value="CoaB-like"/>
    <property type="match status" value="1"/>
</dbReference>
<keyword evidence="10" id="KW-1185">Reference proteome</keyword>
<comment type="similarity">
    <text evidence="1">Belongs to the PPC synthetase family.</text>
</comment>
<evidence type="ECO:0000313" key="10">
    <source>
        <dbReference type="Proteomes" id="UP000242188"/>
    </source>
</evidence>
<evidence type="ECO:0000256" key="4">
    <source>
        <dbReference type="ARBA" id="ARBA00060296"/>
    </source>
</evidence>
<comment type="catalytic activity">
    <reaction evidence="2">
        <text>(R)-4'-phosphopantothenate + L-cysteine + ATP = N-[(R)-4-phosphopantothenoyl]-L-cysteine + AMP + diphosphate + H(+)</text>
        <dbReference type="Rhea" id="RHEA:25156"/>
        <dbReference type="ChEBI" id="CHEBI:10986"/>
        <dbReference type="ChEBI" id="CHEBI:15378"/>
        <dbReference type="ChEBI" id="CHEBI:30616"/>
        <dbReference type="ChEBI" id="CHEBI:33019"/>
        <dbReference type="ChEBI" id="CHEBI:35235"/>
        <dbReference type="ChEBI" id="CHEBI:59458"/>
        <dbReference type="ChEBI" id="CHEBI:456215"/>
        <dbReference type="EC" id="6.3.2.51"/>
    </reaction>
    <physiologicalReaction direction="left-to-right" evidence="2">
        <dbReference type="Rhea" id="RHEA:25157"/>
    </physiologicalReaction>
</comment>
<comment type="catalytic activity">
    <reaction evidence="3">
        <text>(R)-4'-phosphopantothenate + L-cysteine + CTP = N-[(R)-4-phosphopantothenoyl]-L-cysteine + CMP + diphosphate + H(+)</text>
        <dbReference type="Rhea" id="RHEA:19397"/>
        <dbReference type="ChEBI" id="CHEBI:10986"/>
        <dbReference type="ChEBI" id="CHEBI:15378"/>
        <dbReference type="ChEBI" id="CHEBI:33019"/>
        <dbReference type="ChEBI" id="CHEBI:35235"/>
        <dbReference type="ChEBI" id="CHEBI:37563"/>
        <dbReference type="ChEBI" id="CHEBI:59458"/>
        <dbReference type="ChEBI" id="CHEBI:60377"/>
    </reaction>
    <physiologicalReaction direction="left-to-right" evidence="3">
        <dbReference type="Rhea" id="RHEA:19398"/>
    </physiologicalReaction>
</comment>
<organism evidence="9 10">
    <name type="scientific">Mizuhopecten yessoensis</name>
    <name type="common">Japanese scallop</name>
    <name type="synonym">Patinopecten yessoensis</name>
    <dbReference type="NCBI Taxonomy" id="6573"/>
    <lineage>
        <taxon>Eukaryota</taxon>
        <taxon>Metazoa</taxon>
        <taxon>Spiralia</taxon>
        <taxon>Lophotrochozoa</taxon>
        <taxon>Mollusca</taxon>
        <taxon>Bivalvia</taxon>
        <taxon>Autobranchia</taxon>
        <taxon>Pteriomorphia</taxon>
        <taxon>Pectinida</taxon>
        <taxon>Pectinoidea</taxon>
        <taxon>Pectinidae</taxon>
        <taxon>Mizuhopecten</taxon>
    </lineage>
</organism>
<feature type="domain" description="DNA/pantothenate metabolism flavoprotein C-terminal" evidence="8">
    <location>
        <begin position="40"/>
        <end position="86"/>
    </location>
</feature>
<evidence type="ECO:0000256" key="2">
    <source>
        <dbReference type="ARBA" id="ARBA00051127"/>
    </source>
</evidence>